<dbReference type="AlphaFoldDB" id="A0A6N3I296"/>
<feature type="region of interest" description="Disordered" evidence="1">
    <location>
        <begin position="539"/>
        <end position="565"/>
    </location>
</feature>
<protein>
    <recommendedName>
        <fullName evidence="3">Antirestriction protein (ArdA)</fullName>
    </recommendedName>
</protein>
<evidence type="ECO:0000313" key="2">
    <source>
        <dbReference type="EMBL" id="VYU83282.1"/>
    </source>
</evidence>
<evidence type="ECO:0008006" key="3">
    <source>
        <dbReference type="Google" id="ProtNLM"/>
    </source>
</evidence>
<organism evidence="2">
    <name type="scientific">Hungatella hathewayi</name>
    <dbReference type="NCBI Taxonomy" id="154046"/>
    <lineage>
        <taxon>Bacteria</taxon>
        <taxon>Bacillati</taxon>
        <taxon>Bacillota</taxon>
        <taxon>Clostridia</taxon>
        <taxon>Lachnospirales</taxon>
        <taxon>Lachnospiraceae</taxon>
        <taxon>Hungatella</taxon>
    </lineage>
</organism>
<proteinExistence type="predicted"/>
<accession>A0A6N3I296</accession>
<dbReference type="EMBL" id="CACRUH010000090">
    <property type="protein sequence ID" value="VYU83282.1"/>
    <property type="molecule type" value="Genomic_DNA"/>
</dbReference>
<gene>
    <name evidence="2" type="ORF">CHLFYP18_04056</name>
</gene>
<sequence>MVELFIKRENWDGGIWMELPANEETVKRVIKELEEKDSSNMVPFIGGVKSPVWGLDRFLIGEFAFWENHPDLLNRLAEKINSWDEKQCAIFEAALRMEIPKSIFEVFEVTKHLEQYVLHSDVVTPEQLGYFILDREQQSIPLGLADYFDYEHYGFMNMKHNDMMTAAGLVVKREEVECNMCESQTDPDRVLANQAVFQLFLSSGKPGNGYSGKEEWCLELPATDSELEHLQNQMNVPEITDVTDYRIRSQILYLPDYLPPSCTVGELNQAAKAIREVSGRLEMSRKKLLASLEAEVPRDIDSVCRVIRNHGDYEFLPIDDMSPEEFAKYILRIHHVAIEPRMEIFYDLKEFGRQKMKENGPVNTYYGVLVNKVRPIPQINADLQEFRFYNSLALTAYWNDRDSTLPVILGGETAILYKAMIQEKINKSLSDCSEKGLAMYLSNELLGRRIFTMHPSVEEYGGELWGVLTVKTYGELNQRELEALREEWRTMADGGWGEDLFYRPILTKRGEIYIGFWDTDNNDNLFIKTEDEFKREFPDGIHPGQPGGEVNEESDSPFISPFFSE</sequence>
<evidence type="ECO:0000256" key="1">
    <source>
        <dbReference type="SAM" id="MobiDB-lite"/>
    </source>
</evidence>
<reference evidence="2" key="1">
    <citation type="submission" date="2019-11" db="EMBL/GenBank/DDBJ databases">
        <authorList>
            <person name="Feng L."/>
        </authorList>
    </citation>
    <scope>NUCLEOTIDE SEQUENCE</scope>
    <source>
        <strain evidence="2">ChathewayiLFYP18</strain>
    </source>
</reference>
<name>A0A6N3I296_9FIRM</name>